<name>A0AAN6WEG0_9PEZI</name>
<proteinExistence type="predicted"/>
<keyword evidence="2" id="KW-1185">Reference proteome</keyword>
<gene>
    <name evidence="1" type="ORF">QBC36DRAFT_357510</name>
</gene>
<evidence type="ECO:0000313" key="1">
    <source>
        <dbReference type="EMBL" id="KAK4180224.1"/>
    </source>
</evidence>
<dbReference type="AlphaFoldDB" id="A0AAN6WEG0"/>
<accession>A0AAN6WEG0</accession>
<dbReference type="EMBL" id="MU866102">
    <property type="protein sequence ID" value="KAK4180224.1"/>
    <property type="molecule type" value="Genomic_DNA"/>
</dbReference>
<reference evidence="1" key="2">
    <citation type="submission" date="2023-05" db="EMBL/GenBank/DDBJ databases">
        <authorList>
            <consortium name="Lawrence Berkeley National Laboratory"/>
            <person name="Steindorff A."/>
            <person name="Hensen N."/>
            <person name="Bonometti L."/>
            <person name="Westerberg I."/>
            <person name="Brannstrom I.O."/>
            <person name="Guillou S."/>
            <person name="Cros-Aarteil S."/>
            <person name="Calhoun S."/>
            <person name="Haridas S."/>
            <person name="Kuo A."/>
            <person name="Mondo S."/>
            <person name="Pangilinan J."/>
            <person name="Riley R."/>
            <person name="Labutti K."/>
            <person name="Andreopoulos B."/>
            <person name="Lipzen A."/>
            <person name="Chen C."/>
            <person name="Yanf M."/>
            <person name="Daum C."/>
            <person name="Ng V."/>
            <person name="Clum A."/>
            <person name="Ohm R."/>
            <person name="Martin F."/>
            <person name="Silar P."/>
            <person name="Natvig D."/>
            <person name="Lalanne C."/>
            <person name="Gautier V."/>
            <person name="Ament-Velasquez S.L."/>
            <person name="Kruys A."/>
            <person name="Hutchinson M.I."/>
            <person name="Powell A.J."/>
            <person name="Barry K."/>
            <person name="Miller A.N."/>
            <person name="Grigoriev I.V."/>
            <person name="Debuchy R."/>
            <person name="Gladieux P."/>
            <person name="Thoren M.H."/>
            <person name="Johannesson H."/>
        </authorList>
    </citation>
    <scope>NUCLEOTIDE SEQUENCE</scope>
    <source>
        <strain evidence="1">CBS 892.96</strain>
    </source>
</reference>
<comment type="caution">
    <text evidence="1">The sequence shown here is derived from an EMBL/GenBank/DDBJ whole genome shotgun (WGS) entry which is preliminary data.</text>
</comment>
<protein>
    <submittedName>
        <fullName evidence="1">Uncharacterized protein</fullName>
    </submittedName>
</protein>
<evidence type="ECO:0000313" key="2">
    <source>
        <dbReference type="Proteomes" id="UP001302321"/>
    </source>
</evidence>
<dbReference type="Proteomes" id="UP001302321">
    <property type="component" value="Unassembled WGS sequence"/>
</dbReference>
<reference evidence="1" key="1">
    <citation type="journal article" date="2023" name="Mol. Phylogenet. Evol.">
        <title>Genome-scale phylogeny and comparative genomics of the fungal order Sordariales.</title>
        <authorList>
            <person name="Hensen N."/>
            <person name="Bonometti L."/>
            <person name="Westerberg I."/>
            <person name="Brannstrom I.O."/>
            <person name="Guillou S."/>
            <person name="Cros-Aarteil S."/>
            <person name="Calhoun S."/>
            <person name="Haridas S."/>
            <person name="Kuo A."/>
            <person name="Mondo S."/>
            <person name="Pangilinan J."/>
            <person name="Riley R."/>
            <person name="LaButti K."/>
            <person name="Andreopoulos B."/>
            <person name="Lipzen A."/>
            <person name="Chen C."/>
            <person name="Yan M."/>
            <person name="Daum C."/>
            <person name="Ng V."/>
            <person name="Clum A."/>
            <person name="Steindorff A."/>
            <person name="Ohm R.A."/>
            <person name="Martin F."/>
            <person name="Silar P."/>
            <person name="Natvig D.O."/>
            <person name="Lalanne C."/>
            <person name="Gautier V."/>
            <person name="Ament-Velasquez S.L."/>
            <person name="Kruys A."/>
            <person name="Hutchinson M.I."/>
            <person name="Powell A.J."/>
            <person name="Barry K."/>
            <person name="Miller A.N."/>
            <person name="Grigoriev I.V."/>
            <person name="Debuchy R."/>
            <person name="Gladieux P."/>
            <person name="Hiltunen Thoren M."/>
            <person name="Johannesson H."/>
        </authorList>
    </citation>
    <scope>NUCLEOTIDE SEQUENCE</scope>
    <source>
        <strain evidence="1">CBS 892.96</strain>
    </source>
</reference>
<organism evidence="1 2">
    <name type="scientific">Triangularia setosa</name>
    <dbReference type="NCBI Taxonomy" id="2587417"/>
    <lineage>
        <taxon>Eukaryota</taxon>
        <taxon>Fungi</taxon>
        <taxon>Dikarya</taxon>
        <taxon>Ascomycota</taxon>
        <taxon>Pezizomycotina</taxon>
        <taxon>Sordariomycetes</taxon>
        <taxon>Sordariomycetidae</taxon>
        <taxon>Sordariales</taxon>
        <taxon>Podosporaceae</taxon>
        <taxon>Triangularia</taxon>
    </lineage>
</organism>
<sequence length="183" mass="20685">MMFWAEQMNPGMFLYAKLMMENLEAQPSLASLWEKLERFPQGLDQAHEEADRLSWTSDGYCAFQDYAAAHWADHVFGAFSLNNSVSVSDGRAMNDNNPDLAIKTGMLVFASSFNHDGALSKPLLPEEQKPVVTNLAGFDEFKSDPIFPHIRDILWHIKCPRTFVEDKRDKASVLSNQNGLEKS</sequence>